<accession>A0A9W7LB73</accession>
<protein>
    <recommendedName>
        <fullName evidence="3">Semialdehyde dehydrogenase NAD-binding domain-containing protein</fullName>
    </recommendedName>
</protein>
<feature type="region of interest" description="Disordered" evidence="2">
    <location>
        <begin position="402"/>
        <end position="424"/>
    </location>
</feature>
<dbReference type="SMART" id="SM00859">
    <property type="entry name" value="Semialdhyde_dh"/>
    <property type="match status" value="1"/>
</dbReference>
<dbReference type="Gene3D" id="3.40.50.720">
    <property type="entry name" value="NAD(P)-binding Rossmann-like Domain"/>
    <property type="match status" value="1"/>
</dbReference>
<feature type="domain" description="Semialdehyde dehydrogenase NAD-binding" evidence="3">
    <location>
        <begin position="3"/>
        <end position="121"/>
    </location>
</feature>
<dbReference type="Gene3D" id="3.30.360.10">
    <property type="entry name" value="Dihydrodipicolinate Reductase, domain 2"/>
    <property type="match status" value="1"/>
</dbReference>
<keyword evidence="5" id="KW-1185">Reference proteome</keyword>
<feature type="compositionally biased region" description="Acidic residues" evidence="2">
    <location>
        <begin position="469"/>
        <end position="496"/>
    </location>
</feature>
<dbReference type="PANTHER" id="PTHR46278:SF2">
    <property type="entry name" value="ASPARTATE-SEMIALDEHYDE DEHYDROGENASE"/>
    <property type="match status" value="1"/>
</dbReference>
<dbReference type="GO" id="GO:0016620">
    <property type="term" value="F:oxidoreductase activity, acting on the aldehyde or oxo group of donors, NAD or NADP as acceptor"/>
    <property type="evidence" value="ECO:0007669"/>
    <property type="project" value="InterPro"/>
</dbReference>
<dbReference type="CDD" id="cd18131">
    <property type="entry name" value="ASADH_C_bac_euk_like"/>
    <property type="match status" value="1"/>
</dbReference>
<dbReference type="CDD" id="cd02316">
    <property type="entry name" value="VcASADH2_like_N"/>
    <property type="match status" value="1"/>
</dbReference>
<dbReference type="InterPro" id="IPR000534">
    <property type="entry name" value="Semialdehyde_DH_NAD-bd"/>
</dbReference>
<feature type="compositionally biased region" description="Acidic residues" evidence="2">
    <location>
        <begin position="408"/>
        <end position="420"/>
    </location>
</feature>
<name>A0A9W7LB73_9STRA</name>
<dbReference type="OrthoDB" id="1894490at2759"/>
<gene>
    <name evidence="4" type="ORF">TrCOL_g5267</name>
</gene>
<dbReference type="PANTHER" id="PTHR46278">
    <property type="entry name" value="DEHYDROGENASE, PUTATIVE-RELATED"/>
    <property type="match status" value="1"/>
</dbReference>
<dbReference type="NCBIfam" id="NF011456">
    <property type="entry name" value="PRK14874.1"/>
    <property type="match status" value="1"/>
</dbReference>
<dbReference type="AlphaFoldDB" id="A0A9W7LB73"/>
<dbReference type="Proteomes" id="UP001165065">
    <property type="component" value="Unassembled WGS sequence"/>
</dbReference>
<dbReference type="SUPFAM" id="SSF51735">
    <property type="entry name" value="NAD(P)-binding Rossmann-fold domains"/>
    <property type="match status" value="1"/>
</dbReference>
<evidence type="ECO:0000256" key="1">
    <source>
        <dbReference type="ARBA" id="ARBA00010584"/>
    </source>
</evidence>
<proteinExistence type="inferred from homology"/>
<dbReference type="EMBL" id="BRYA01000209">
    <property type="protein sequence ID" value="GMI44199.1"/>
    <property type="molecule type" value="Genomic_DNA"/>
</dbReference>
<evidence type="ECO:0000256" key="2">
    <source>
        <dbReference type="SAM" id="MobiDB-lite"/>
    </source>
</evidence>
<dbReference type="InterPro" id="IPR036291">
    <property type="entry name" value="NAD(P)-bd_dom_sf"/>
</dbReference>
<dbReference type="Pfam" id="PF02774">
    <property type="entry name" value="Semialdhyde_dhC"/>
    <property type="match status" value="1"/>
</dbReference>
<dbReference type="GO" id="GO:0051287">
    <property type="term" value="F:NAD binding"/>
    <property type="evidence" value="ECO:0007669"/>
    <property type="project" value="InterPro"/>
</dbReference>
<dbReference type="InterPro" id="IPR038089">
    <property type="entry name" value="Med31_sf"/>
</dbReference>
<dbReference type="GO" id="GO:0046983">
    <property type="term" value="F:protein dimerization activity"/>
    <property type="evidence" value="ECO:0007669"/>
    <property type="project" value="InterPro"/>
</dbReference>
<dbReference type="Pfam" id="PF01118">
    <property type="entry name" value="Semialdhyde_dh"/>
    <property type="match status" value="1"/>
</dbReference>
<reference evidence="5" key="1">
    <citation type="journal article" date="2023" name="Commun. Biol.">
        <title>Genome analysis of Parmales, the sister group of diatoms, reveals the evolutionary specialization of diatoms from phago-mixotrophs to photoautotrophs.</title>
        <authorList>
            <person name="Ban H."/>
            <person name="Sato S."/>
            <person name="Yoshikawa S."/>
            <person name="Yamada K."/>
            <person name="Nakamura Y."/>
            <person name="Ichinomiya M."/>
            <person name="Sato N."/>
            <person name="Blanc-Mathieu R."/>
            <person name="Endo H."/>
            <person name="Kuwata A."/>
            <person name="Ogata H."/>
        </authorList>
    </citation>
    <scope>NUCLEOTIDE SEQUENCE [LARGE SCALE GENOMIC DNA]</scope>
</reference>
<dbReference type="InterPro" id="IPR012280">
    <property type="entry name" value="Semialdhyde_DH_dimer_dom"/>
</dbReference>
<feature type="region of interest" description="Disordered" evidence="2">
    <location>
        <begin position="465"/>
        <end position="516"/>
    </location>
</feature>
<comment type="caution">
    <text evidence="4">The sequence shown here is derived from an EMBL/GenBank/DDBJ whole genome shotgun (WGS) entry which is preliminary data.</text>
</comment>
<comment type="similarity">
    <text evidence="1">Belongs to the aspartate-semialdehyde dehydrogenase family.</text>
</comment>
<dbReference type="SUPFAM" id="SSF55347">
    <property type="entry name" value="Glyceraldehyde-3-phosphate dehydrogenase-like, C-terminal domain"/>
    <property type="match status" value="1"/>
</dbReference>
<evidence type="ECO:0000259" key="3">
    <source>
        <dbReference type="SMART" id="SM00859"/>
    </source>
</evidence>
<organism evidence="4 5">
    <name type="scientific">Triparma columacea</name>
    <dbReference type="NCBI Taxonomy" id="722753"/>
    <lineage>
        <taxon>Eukaryota</taxon>
        <taxon>Sar</taxon>
        <taxon>Stramenopiles</taxon>
        <taxon>Ochrophyta</taxon>
        <taxon>Bolidophyceae</taxon>
        <taxon>Parmales</taxon>
        <taxon>Triparmaceae</taxon>
        <taxon>Triparma</taxon>
    </lineage>
</organism>
<dbReference type="GO" id="GO:1901607">
    <property type="term" value="P:alpha-amino acid biosynthetic process"/>
    <property type="evidence" value="ECO:0007669"/>
    <property type="project" value="UniProtKB-ARBA"/>
</dbReference>
<dbReference type="Gene3D" id="1.10.10.1340">
    <property type="entry name" value="Mediator of RNA polymerase II, submodule Med31 (Soh1)"/>
    <property type="match status" value="1"/>
</dbReference>
<sequence length="516" mass="55413">MAKIAIVGATGAVGIELVKCCHARKTIFGDAPPALFASARSAGKVLEGPYGPLTISEFTPAAIKGNFDYVFLAVSGTFSEQHAPDLASSGCWVIDNSSAFRYDSSVPLVVPEINFSSIAELGGRLIANPNCTTAIAAMALWPIHKAHGGIKRMIVSTYQASSGAGEPGMQELLEGSKSQLLDGKAPENKVFAHPLPFNCIPMIDKLQANGYSKEEMKVAWETRKIFGDEGIKLSCTAVRIPTLRAHAEAITLETSEDITPASVLECLEGAPGIVVRDDPANDVYPMPLNCSGEDDVQVGRVRQSEVFGAKGVDLFVCGDQLLRGAALNAVLIAEMLEGNKGNTQASDLSCRPFQLYLLYLYTTFTKPEYAKFVKFPVAFEHCRMLIHPTIQAELAQAIEGEEGKEGEEGGEGEEVGEDGNDGVIADLATPFARGMADVGFRDTLHQEQFNNWRWRQVLVYGKGAKGVGVEEEEDDEDDDVDEDDKDDDDEQGEGDSVDSGQVAGQNDEKSTPPAPT</sequence>
<evidence type="ECO:0000313" key="5">
    <source>
        <dbReference type="Proteomes" id="UP001165065"/>
    </source>
</evidence>
<evidence type="ECO:0000313" key="4">
    <source>
        <dbReference type="EMBL" id="GMI44199.1"/>
    </source>
</evidence>